<sequence length="120" mass="13322">MRFVENMDGRVSGPMKFRLLLQPIMAIAFAIRSGLADASAGKAPYFWALLSDPAHRREMLRDGWKSIGKVFVLALALDAAYQFMVMRFVYPGEAIVVALALAIVPYLLVRGLVTRLARGH</sequence>
<comment type="caution">
    <text evidence="2">The sequence shown here is derived from an EMBL/GenBank/DDBJ whole genome shotgun (WGS) entry which is preliminary data.</text>
</comment>
<evidence type="ECO:0000313" key="3">
    <source>
        <dbReference type="Proteomes" id="UP000315167"/>
    </source>
</evidence>
<accession>A0A562L786</accession>
<evidence type="ECO:0000256" key="1">
    <source>
        <dbReference type="SAM" id="Phobius"/>
    </source>
</evidence>
<feature type="transmembrane region" description="Helical" evidence="1">
    <location>
        <begin position="88"/>
        <end position="108"/>
    </location>
</feature>
<reference evidence="2 3" key="1">
    <citation type="journal article" date="2015" name="Stand. Genomic Sci.">
        <title>Genomic Encyclopedia of Bacterial and Archaeal Type Strains, Phase III: the genomes of soil and plant-associated and newly described type strains.</title>
        <authorList>
            <person name="Whitman W.B."/>
            <person name="Woyke T."/>
            <person name="Klenk H.P."/>
            <person name="Zhou Y."/>
            <person name="Lilburn T.G."/>
            <person name="Beck B.J."/>
            <person name="De Vos P."/>
            <person name="Vandamme P."/>
            <person name="Eisen J.A."/>
            <person name="Garrity G."/>
            <person name="Hugenholtz P."/>
            <person name="Kyrpides N.C."/>
        </authorList>
    </citation>
    <scope>NUCLEOTIDE SEQUENCE [LARGE SCALE GENOMIC DNA]</scope>
    <source>
        <strain evidence="2 3">CGMCC 1.10821</strain>
    </source>
</reference>
<keyword evidence="1" id="KW-0472">Membrane</keyword>
<dbReference type="EMBL" id="VLKN01000003">
    <property type="protein sequence ID" value="TWI03547.1"/>
    <property type="molecule type" value="Genomic_DNA"/>
</dbReference>
<keyword evidence="1" id="KW-1133">Transmembrane helix</keyword>
<dbReference type="AlphaFoldDB" id="A0A562L786"/>
<dbReference type="Proteomes" id="UP000315167">
    <property type="component" value="Unassembled WGS sequence"/>
</dbReference>
<keyword evidence="3" id="KW-1185">Reference proteome</keyword>
<name>A0A562L786_9GAMM</name>
<protein>
    <submittedName>
        <fullName evidence="2">Uncharacterized protein</fullName>
    </submittedName>
</protein>
<evidence type="ECO:0000313" key="2">
    <source>
        <dbReference type="EMBL" id="TWI03547.1"/>
    </source>
</evidence>
<gene>
    <name evidence="2" type="ORF">IP90_01359</name>
</gene>
<organism evidence="2 3">
    <name type="scientific">Luteimonas cucumeris</name>
    <dbReference type="NCBI Taxonomy" id="985012"/>
    <lineage>
        <taxon>Bacteria</taxon>
        <taxon>Pseudomonadati</taxon>
        <taxon>Pseudomonadota</taxon>
        <taxon>Gammaproteobacteria</taxon>
        <taxon>Lysobacterales</taxon>
        <taxon>Lysobacteraceae</taxon>
        <taxon>Luteimonas</taxon>
    </lineage>
</organism>
<feature type="transmembrane region" description="Helical" evidence="1">
    <location>
        <begin position="62"/>
        <end position="81"/>
    </location>
</feature>
<keyword evidence="1" id="KW-0812">Transmembrane</keyword>
<proteinExistence type="predicted"/>